<accession>A0ACD1HZB4</accession>
<gene>
    <name evidence="1" type="ORF">BO79DRAFT_81111</name>
</gene>
<evidence type="ECO:0000313" key="1">
    <source>
        <dbReference type="EMBL" id="RAK82821.1"/>
    </source>
</evidence>
<proteinExistence type="predicted"/>
<keyword evidence="2" id="KW-1185">Reference proteome</keyword>
<name>A0ACD1HZB4_9EURO</name>
<reference evidence="1" key="1">
    <citation type="submission" date="2018-02" db="EMBL/GenBank/DDBJ databases">
        <title>The genomes of Aspergillus section Nigri reveals drivers in fungal speciation.</title>
        <authorList>
            <consortium name="DOE Joint Genome Institute"/>
            <person name="Vesth T.C."/>
            <person name="Nybo J."/>
            <person name="Theobald S."/>
            <person name="Brandl J."/>
            <person name="Frisvad J.C."/>
            <person name="Nielsen K.F."/>
            <person name="Lyhne E.K."/>
            <person name="Kogle M.E."/>
            <person name="Kuo A."/>
            <person name="Riley R."/>
            <person name="Clum A."/>
            <person name="Nolan M."/>
            <person name="Lipzen A."/>
            <person name="Salamov A."/>
            <person name="Henrissat B."/>
            <person name="Wiebenga A."/>
            <person name="De vries R.P."/>
            <person name="Grigoriev I.V."/>
            <person name="Mortensen U.H."/>
            <person name="Andersen M.R."/>
            <person name="Baker S.E."/>
        </authorList>
    </citation>
    <scope>NUCLEOTIDE SEQUENCE</scope>
    <source>
        <strain evidence="1">CBS 115574</strain>
    </source>
</reference>
<dbReference type="Proteomes" id="UP000249748">
    <property type="component" value="Unassembled WGS sequence"/>
</dbReference>
<organism evidence="1 2">
    <name type="scientific">Aspergillus costaricaensis CBS 115574</name>
    <dbReference type="NCBI Taxonomy" id="1448317"/>
    <lineage>
        <taxon>Eukaryota</taxon>
        <taxon>Fungi</taxon>
        <taxon>Dikarya</taxon>
        <taxon>Ascomycota</taxon>
        <taxon>Pezizomycotina</taxon>
        <taxon>Eurotiomycetes</taxon>
        <taxon>Eurotiomycetidae</taxon>
        <taxon>Eurotiales</taxon>
        <taxon>Aspergillaceae</taxon>
        <taxon>Aspergillus</taxon>
        <taxon>Aspergillus subgen. Circumdati</taxon>
    </lineage>
</organism>
<protein>
    <submittedName>
        <fullName evidence="1">Uncharacterized protein</fullName>
    </submittedName>
</protein>
<evidence type="ECO:0000313" key="2">
    <source>
        <dbReference type="Proteomes" id="UP000249748"/>
    </source>
</evidence>
<dbReference type="EMBL" id="KZ824614">
    <property type="protein sequence ID" value="RAK82821.1"/>
    <property type="molecule type" value="Genomic_DNA"/>
</dbReference>
<sequence>MLGSDSRASSPATLAYSPTFSLQSARGTRRNSVAAGFFLTSVPPNWVVGWNCPG</sequence>